<dbReference type="Pfam" id="PF02634">
    <property type="entry name" value="FdhD-NarQ"/>
    <property type="match status" value="1"/>
</dbReference>
<dbReference type="AlphaFoldDB" id="A0A5K8AGX5"/>
<evidence type="ECO:0000256" key="3">
    <source>
        <dbReference type="HAMAP-Rule" id="MF_00187"/>
    </source>
</evidence>
<dbReference type="PIRSF" id="PIRSF015626">
    <property type="entry name" value="FdhD"/>
    <property type="match status" value="1"/>
</dbReference>
<dbReference type="NCBIfam" id="TIGR00129">
    <property type="entry name" value="fdhD_narQ"/>
    <property type="match status" value="1"/>
</dbReference>
<gene>
    <name evidence="3 4" type="primary">fdhD</name>
    <name evidence="4" type="ORF">DSCOOX_42840</name>
</gene>
<dbReference type="SUPFAM" id="SSF53927">
    <property type="entry name" value="Cytidine deaminase-like"/>
    <property type="match status" value="1"/>
</dbReference>
<dbReference type="EMBL" id="AP021879">
    <property type="protein sequence ID" value="BBO91104.1"/>
    <property type="molecule type" value="Genomic_DNA"/>
</dbReference>
<evidence type="ECO:0000256" key="1">
    <source>
        <dbReference type="ARBA" id="ARBA00022490"/>
    </source>
</evidence>
<comment type="similarity">
    <text evidence="3">Belongs to the FdhD family.</text>
</comment>
<sequence>MWFWRAFSGNQRYHHSQGDAVDSHPHDIRIVEKSQTTTASMHLIGEEPLSIRIQGAPYAVVMRTPGDEKAHVAGFCLGEGIVDAPGDITNIAFCDGEDTNVVTVTLTADRRRRIADHLDRRTYISQTSCGICGKSIVADLVQALTPLTDAEALDGNAARERLLGLGELQPLRRQTRAAHAAAIYDPGLNLLSIAEDVGRHNALDKAIGQIFLDNRLPRAGLLTLSSRISYELVQKAARARIPVILAVSRPTALAVELATALNITLASLGKGDSLNVYCHAGRLVWPG</sequence>
<dbReference type="GO" id="GO:0005737">
    <property type="term" value="C:cytoplasm"/>
    <property type="evidence" value="ECO:0007669"/>
    <property type="project" value="UniProtKB-SubCell"/>
</dbReference>
<protein>
    <recommendedName>
        <fullName evidence="3">Sulfur carrier protein FdhD</fullName>
    </recommendedName>
</protein>
<dbReference type="PANTHER" id="PTHR30592">
    <property type="entry name" value="FORMATE DEHYDROGENASE"/>
    <property type="match status" value="1"/>
</dbReference>
<dbReference type="GO" id="GO:0006777">
    <property type="term" value="P:Mo-molybdopterin cofactor biosynthetic process"/>
    <property type="evidence" value="ECO:0007669"/>
    <property type="project" value="UniProtKB-UniRule"/>
</dbReference>
<keyword evidence="5" id="KW-1185">Reference proteome</keyword>
<dbReference type="Proteomes" id="UP000422108">
    <property type="component" value="Chromosome"/>
</dbReference>
<keyword evidence="1 3" id="KW-0963">Cytoplasm</keyword>
<keyword evidence="4" id="KW-0808">Transferase</keyword>
<name>A0A5K8AGX5_9BACT</name>
<dbReference type="HAMAP" id="MF_00187">
    <property type="entry name" value="FdhD"/>
    <property type="match status" value="1"/>
</dbReference>
<comment type="caution">
    <text evidence="3">Lacks conserved residue(s) required for the propagation of feature annotation.</text>
</comment>
<dbReference type="InterPro" id="IPR016193">
    <property type="entry name" value="Cytidine_deaminase-like"/>
</dbReference>
<dbReference type="PANTHER" id="PTHR30592:SF1">
    <property type="entry name" value="SULFUR CARRIER PROTEIN FDHD"/>
    <property type="match status" value="1"/>
</dbReference>
<feature type="active site" description="Cysteine persulfide intermediate" evidence="3">
    <location>
        <position position="129"/>
    </location>
</feature>
<dbReference type="InterPro" id="IPR003786">
    <property type="entry name" value="FdhD"/>
</dbReference>
<comment type="subcellular location">
    <subcellularLocation>
        <location evidence="3">Cytoplasm</location>
    </subcellularLocation>
</comment>
<evidence type="ECO:0000313" key="5">
    <source>
        <dbReference type="Proteomes" id="UP000422108"/>
    </source>
</evidence>
<dbReference type="GO" id="GO:0097163">
    <property type="term" value="F:sulfur carrier activity"/>
    <property type="evidence" value="ECO:0007669"/>
    <property type="project" value="UniProtKB-UniRule"/>
</dbReference>
<keyword evidence="2 3" id="KW-0501">Molybdenum cofactor biosynthesis</keyword>
<accession>A0A5K8AGX5</accession>
<dbReference type="Gene3D" id="3.10.20.10">
    <property type="match status" value="1"/>
</dbReference>
<evidence type="ECO:0000313" key="4">
    <source>
        <dbReference type="EMBL" id="BBO91104.1"/>
    </source>
</evidence>
<proteinExistence type="inferred from homology"/>
<dbReference type="GO" id="GO:0016783">
    <property type="term" value="F:sulfurtransferase activity"/>
    <property type="evidence" value="ECO:0007669"/>
    <property type="project" value="InterPro"/>
</dbReference>
<reference evidence="4 5" key="1">
    <citation type="submission" date="2019-11" db="EMBL/GenBank/DDBJ databases">
        <title>Comparative genomics of hydrocarbon-degrading Desulfosarcina strains.</title>
        <authorList>
            <person name="Watanabe M."/>
            <person name="Kojima H."/>
            <person name="Fukui M."/>
        </authorList>
    </citation>
    <scope>NUCLEOTIDE SEQUENCE [LARGE SCALE GENOMIC DNA]</scope>
    <source>
        <strain evidence="5">oXyS1</strain>
    </source>
</reference>
<evidence type="ECO:0000256" key="2">
    <source>
        <dbReference type="ARBA" id="ARBA00023150"/>
    </source>
</evidence>
<organism evidence="4 5">
    <name type="scientific">Desulfosarcina ovata subsp. ovata</name>
    <dbReference type="NCBI Taxonomy" id="2752305"/>
    <lineage>
        <taxon>Bacteria</taxon>
        <taxon>Pseudomonadati</taxon>
        <taxon>Thermodesulfobacteriota</taxon>
        <taxon>Desulfobacteria</taxon>
        <taxon>Desulfobacterales</taxon>
        <taxon>Desulfosarcinaceae</taxon>
        <taxon>Desulfosarcina</taxon>
    </lineage>
</organism>
<comment type="function">
    <text evidence="3">Required for formate dehydrogenase (FDH) activity. Acts as a sulfur carrier protein that transfers sulfur from IscS to the molybdenum cofactor prior to its insertion into FDH.</text>
</comment>
<dbReference type="Gene3D" id="3.40.140.10">
    <property type="entry name" value="Cytidine Deaminase, domain 2"/>
    <property type="match status" value="1"/>
</dbReference>